<evidence type="ECO:0000256" key="5">
    <source>
        <dbReference type="ARBA" id="ARBA00023274"/>
    </source>
</evidence>
<dbReference type="CDD" id="cd15487">
    <property type="entry name" value="bS6_chloro_cyano"/>
    <property type="match status" value="1"/>
</dbReference>
<dbReference type="RefSeq" id="YP_009296880.1">
    <property type="nucleotide sequence ID" value="NC_031173.1"/>
</dbReference>
<reference evidence="8" key="2">
    <citation type="submission" date="2017-03" db="EMBL/GenBank/DDBJ databases">
        <title>The new red algal subphylum Proteorhodophytina comprises the largest and most divergent plastid genomes known.</title>
        <authorList>
            <person name="Munoz-Gomez S.A."/>
            <person name="Mejia-Franco F.G."/>
            <person name="Durnin K."/>
            <person name="Morgan C."/>
            <person name="Grisdale C.J."/>
            <person name="Archibald J.M."/>
            <person name="Slamovits C.H."/>
        </authorList>
    </citation>
    <scope>NUCLEOTIDE SEQUENCE</scope>
    <source>
        <strain evidence="8">UTEX LB2854</strain>
    </source>
</reference>
<evidence type="ECO:0000256" key="6">
    <source>
        <dbReference type="ARBA" id="ARBA00035537"/>
    </source>
</evidence>
<dbReference type="InterPro" id="IPR035980">
    <property type="entry name" value="Ribosomal_bS6_sf"/>
</dbReference>
<keyword evidence="2" id="KW-0699">rRNA-binding</keyword>
<dbReference type="PANTHER" id="PTHR21011:SF1">
    <property type="entry name" value="SMALL RIBOSOMAL SUBUNIT PROTEIN BS6M"/>
    <property type="match status" value="1"/>
</dbReference>
<evidence type="ECO:0000313" key="8">
    <source>
        <dbReference type="EMBL" id="ARO90416.1"/>
    </source>
</evidence>
<keyword evidence="8" id="KW-0150">Chloroplast</keyword>
<dbReference type="GO" id="GO:0005737">
    <property type="term" value="C:cytoplasm"/>
    <property type="evidence" value="ECO:0007669"/>
    <property type="project" value="UniProtKB-ARBA"/>
</dbReference>
<geneLocation type="plastid" evidence="7"/>
<dbReference type="NCBIfam" id="TIGR00166">
    <property type="entry name" value="S6"/>
    <property type="match status" value="1"/>
</dbReference>
<organism evidence="7">
    <name type="scientific">Bangiopsis subsimplex</name>
    <dbReference type="NCBI Taxonomy" id="139980"/>
    <lineage>
        <taxon>Eukaryota</taxon>
        <taxon>Rhodophyta</taxon>
        <taxon>Stylonematophyceae</taxon>
        <taxon>Stylonematales</taxon>
        <taxon>Stylonemataceae</taxon>
        <taxon>Bangiopsis</taxon>
    </lineage>
</organism>
<dbReference type="GeneID" id="29073376"/>
<sequence length="97" mass="11572">MLLAKSYETIYILKPDLNEEVTLNTIKKYQKFLYTNQCRDIVVYDRGRRHLSYPIKKYHDGVYVQINYKANSKIVSLLDKSFKIDESVIRYSTVKEN</sequence>
<dbReference type="EMBL" id="KY709207">
    <property type="protein sequence ID" value="ARO90416.1"/>
    <property type="molecule type" value="Genomic_DNA"/>
</dbReference>
<evidence type="ECO:0000256" key="1">
    <source>
        <dbReference type="ARBA" id="ARBA00009512"/>
    </source>
</evidence>
<dbReference type="Gene3D" id="3.30.70.60">
    <property type="match status" value="1"/>
</dbReference>
<protein>
    <recommendedName>
        <fullName evidence="6">30S ribosomal protein S6, chloroplastic</fullName>
    </recommendedName>
</protein>
<evidence type="ECO:0000256" key="4">
    <source>
        <dbReference type="ARBA" id="ARBA00022980"/>
    </source>
</evidence>
<dbReference type="EMBL" id="KX284718">
    <property type="protein sequence ID" value="AOM66223.1"/>
    <property type="molecule type" value="Genomic_DNA"/>
</dbReference>
<dbReference type="GO" id="GO:1990904">
    <property type="term" value="C:ribonucleoprotein complex"/>
    <property type="evidence" value="ECO:0007669"/>
    <property type="project" value="UniProtKB-KW"/>
</dbReference>
<dbReference type="PANTHER" id="PTHR21011">
    <property type="entry name" value="MITOCHONDRIAL 28S RIBOSOMAL PROTEIN S6"/>
    <property type="match status" value="1"/>
</dbReference>
<keyword evidence="7" id="KW-0934">Plastid</keyword>
<dbReference type="Pfam" id="PF01250">
    <property type="entry name" value="Ribosomal_S6"/>
    <property type="match status" value="1"/>
</dbReference>
<dbReference type="InterPro" id="IPR020814">
    <property type="entry name" value="Ribosomal_S6_plastid/chlpt"/>
</dbReference>
<evidence type="ECO:0000256" key="3">
    <source>
        <dbReference type="ARBA" id="ARBA00022884"/>
    </source>
</evidence>
<comment type="similarity">
    <text evidence="1">Belongs to the bacterial ribosomal protein bS6 family.</text>
</comment>
<keyword evidence="3" id="KW-0694">RNA-binding</keyword>
<dbReference type="GO" id="GO:0005840">
    <property type="term" value="C:ribosome"/>
    <property type="evidence" value="ECO:0007669"/>
    <property type="project" value="UniProtKB-KW"/>
</dbReference>
<proteinExistence type="inferred from homology"/>
<keyword evidence="4 7" id="KW-0689">Ribosomal protein</keyword>
<name>A0A1C9CCV1_9RHOD</name>
<evidence type="ECO:0000256" key="2">
    <source>
        <dbReference type="ARBA" id="ARBA00022730"/>
    </source>
</evidence>
<dbReference type="AlphaFoldDB" id="A0A1C9CCV1"/>
<evidence type="ECO:0000313" key="7">
    <source>
        <dbReference type="EMBL" id="AOM66223.1"/>
    </source>
</evidence>
<dbReference type="InterPro" id="IPR014717">
    <property type="entry name" value="Transl_elong_EF1B/ribsomal_bS6"/>
</dbReference>
<dbReference type="InterPro" id="IPR000529">
    <property type="entry name" value="Ribosomal_bS6"/>
</dbReference>
<dbReference type="GO" id="GO:0003735">
    <property type="term" value="F:structural constituent of ribosome"/>
    <property type="evidence" value="ECO:0007669"/>
    <property type="project" value="InterPro"/>
</dbReference>
<gene>
    <name evidence="7" type="primary">rps6</name>
    <name evidence="7" type="ORF">Bangp_141</name>
</gene>
<dbReference type="SUPFAM" id="SSF54995">
    <property type="entry name" value="Ribosomal protein S6"/>
    <property type="match status" value="1"/>
</dbReference>
<dbReference type="HAMAP" id="MF_00360">
    <property type="entry name" value="Ribosomal_bS6"/>
    <property type="match status" value="1"/>
</dbReference>
<reference evidence="7" key="1">
    <citation type="journal article" date="2016" name="BMC Biol.">
        <title>Parallel evolution of highly conserved plastid genome architecture in red seaweeds and seed plants.</title>
        <authorList>
            <person name="Lee J."/>
            <person name="Cho C.H."/>
            <person name="Park S.I."/>
            <person name="Choi J.W."/>
            <person name="Song H.S."/>
            <person name="West J.A."/>
            <person name="Bhattacharya D."/>
            <person name="Yoon H.S."/>
        </authorList>
    </citation>
    <scope>NUCLEOTIDE SEQUENCE</scope>
</reference>
<accession>A0A1C9CCV1</accession>
<dbReference type="PROSITE" id="PS01048">
    <property type="entry name" value="RIBOSOMAL_S6"/>
    <property type="match status" value="1"/>
</dbReference>
<dbReference type="GO" id="GO:0006412">
    <property type="term" value="P:translation"/>
    <property type="evidence" value="ECO:0007669"/>
    <property type="project" value="InterPro"/>
</dbReference>
<dbReference type="InterPro" id="IPR020815">
    <property type="entry name" value="Ribosomal_bS6_CS"/>
</dbReference>
<keyword evidence="5" id="KW-0687">Ribonucleoprotein</keyword>
<dbReference type="GO" id="GO:0070181">
    <property type="term" value="F:small ribosomal subunit rRNA binding"/>
    <property type="evidence" value="ECO:0007669"/>
    <property type="project" value="TreeGrafter"/>
</dbReference>